<organism evidence="1 2">
    <name type="scientific">Polyporus arcularius HHB13444</name>
    <dbReference type="NCBI Taxonomy" id="1314778"/>
    <lineage>
        <taxon>Eukaryota</taxon>
        <taxon>Fungi</taxon>
        <taxon>Dikarya</taxon>
        <taxon>Basidiomycota</taxon>
        <taxon>Agaricomycotina</taxon>
        <taxon>Agaricomycetes</taxon>
        <taxon>Polyporales</taxon>
        <taxon>Polyporaceae</taxon>
        <taxon>Polyporus</taxon>
    </lineage>
</organism>
<accession>A0A5C3NY94</accession>
<dbReference type="EMBL" id="ML211672">
    <property type="protein sequence ID" value="TFK80990.1"/>
    <property type="molecule type" value="Genomic_DNA"/>
</dbReference>
<keyword evidence="2" id="KW-1185">Reference proteome</keyword>
<reference evidence="1 2" key="1">
    <citation type="journal article" date="2019" name="Nat. Ecol. Evol.">
        <title>Megaphylogeny resolves global patterns of mushroom evolution.</title>
        <authorList>
            <person name="Varga T."/>
            <person name="Krizsan K."/>
            <person name="Foldi C."/>
            <person name="Dima B."/>
            <person name="Sanchez-Garcia M."/>
            <person name="Sanchez-Ramirez S."/>
            <person name="Szollosi G.J."/>
            <person name="Szarkandi J.G."/>
            <person name="Papp V."/>
            <person name="Albert L."/>
            <person name="Andreopoulos W."/>
            <person name="Angelini C."/>
            <person name="Antonin V."/>
            <person name="Barry K.W."/>
            <person name="Bougher N.L."/>
            <person name="Buchanan P."/>
            <person name="Buyck B."/>
            <person name="Bense V."/>
            <person name="Catcheside P."/>
            <person name="Chovatia M."/>
            <person name="Cooper J."/>
            <person name="Damon W."/>
            <person name="Desjardin D."/>
            <person name="Finy P."/>
            <person name="Geml J."/>
            <person name="Haridas S."/>
            <person name="Hughes K."/>
            <person name="Justo A."/>
            <person name="Karasinski D."/>
            <person name="Kautmanova I."/>
            <person name="Kiss B."/>
            <person name="Kocsube S."/>
            <person name="Kotiranta H."/>
            <person name="LaButti K.M."/>
            <person name="Lechner B.E."/>
            <person name="Liimatainen K."/>
            <person name="Lipzen A."/>
            <person name="Lukacs Z."/>
            <person name="Mihaltcheva S."/>
            <person name="Morgado L.N."/>
            <person name="Niskanen T."/>
            <person name="Noordeloos M.E."/>
            <person name="Ohm R.A."/>
            <person name="Ortiz-Santana B."/>
            <person name="Ovrebo C."/>
            <person name="Racz N."/>
            <person name="Riley R."/>
            <person name="Savchenko A."/>
            <person name="Shiryaev A."/>
            <person name="Soop K."/>
            <person name="Spirin V."/>
            <person name="Szebenyi C."/>
            <person name="Tomsovsky M."/>
            <person name="Tulloss R.E."/>
            <person name="Uehling J."/>
            <person name="Grigoriev I.V."/>
            <person name="Vagvolgyi C."/>
            <person name="Papp T."/>
            <person name="Martin F.M."/>
            <person name="Miettinen O."/>
            <person name="Hibbett D.S."/>
            <person name="Nagy L.G."/>
        </authorList>
    </citation>
    <scope>NUCLEOTIDE SEQUENCE [LARGE SCALE GENOMIC DNA]</scope>
    <source>
        <strain evidence="1 2">HHB13444</strain>
    </source>
</reference>
<name>A0A5C3NY94_9APHY</name>
<gene>
    <name evidence="1" type="ORF">K466DRAFT_359365</name>
</gene>
<proteinExistence type="predicted"/>
<dbReference type="InParanoid" id="A0A5C3NY94"/>
<dbReference type="AlphaFoldDB" id="A0A5C3NY94"/>
<sequence length="74" mass="8055">MPSFLARTSFSLASAALRSWRPRSVSLCTSTSSSSVSSTARYRLPRSASSRLIKREPAAFDTVILTTVHGKLHT</sequence>
<evidence type="ECO:0000313" key="1">
    <source>
        <dbReference type="EMBL" id="TFK80990.1"/>
    </source>
</evidence>
<dbReference type="Proteomes" id="UP000308197">
    <property type="component" value="Unassembled WGS sequence"/>
</dbReference>
<protein>
    <submittedName>
        <fullName evidence="1">Uncharacterized protein</fullName>
    </submittedName>
</protein>
<evidence type="ECO:0000313" key="2">
    <source>
        <dbReference type="Proteomes" id="UP000308197"/>
    </source>
</evidence>